<protein>
    <recommendedName>
        <fullName evidence="3">Vitamin B12 dependent methionine synthase, activation domain</fullName>
    </recommendedName>
</protein>
<keyword evidence="2" id="KW-1185">Reference proteome</keyword>
<name>A0A1I6JW95_9FIRM</name>
<dbReference type="AlphaFoldDB" id="A0A1I6JW95"/>
<dbReference type="RefSeq" id="WP_092560546.1">
    <property type="nucleotide sequence ID" value="NZ_FOYZ01000007.1"/>
</dbReference>
<evidence type="ECO:0008006" key="3">
    <source>
        <dbReference type="Google" id="ProtNLM"/>
    </source>
</evidence>
<sequence>MLKEQIVFPLYRMFSDKRIMDLNRKLSSVKIQEYLAVLPSVKGIMACFSRQDFKEGRCELEGKQLYMQDYARQRSAIVYCEAWKEIDKNQLLAVMTYALTCGQEPSFSHPSDELYAHMFQTYSLDFSRKILEDNLMQIARQEYGKAEDLHILPSFGPGFFGMDFLECEKLISLLEGAKVGITTSNGMLHPLKSCVGILICIKGNAKIGLEPCQYCSATKDSCEFCTFYGGK</sequence>
<reference evidence="1 2" key="1">
    <citation type="submission" date="2016-10" db="EMBL/GenBank/DDBJ databases">
        <authorList>
            <person name="de Groot N.N."/>
        </authorList>
    </citation>
    <scope>NUCLEOTIDE SEQUENCE [LARGE SCALE GENOMIC DNA]</scope>
    <source>
        <strain evidence="1 2">743A</strain>
    </source>
</reference>
<evidence type="ECO:0000313" key="2">
    <source>
        <dbReference type="Proteomes" id="UP000199659"/>
    </source>
</evidence>
<accession>A0A1I6JW95</accession>
<evidence type="ECO:0000313" key="1">
    <source>
        <dbReference type="EMBL" id="SFR83191.1"/>
    </source>
</evidence>
<dbReference type="OrthoDB" id="1794568at2"/>
<dbReference type="SUPFAM" id="SSF56507">
    <property type="entry name" value="Methionine synthase activation domain-like"/>
    <property type="match status" value="1"/>
</dbReference>
<gene>
    <name evidence="1" type="ORF">SAMN05661086_02004</name>
</gene>
<dbReference type="EMBL" id="FOYZ01000007">
    <property type="protein sequence ID" value="SFR83191.1"/>
    <property type="molecule type" value="Genomic_DNA"/>
</dbReference>
<dbReference type="GO" id="GO:0008705">
    <property type="term" value="F:methionine synthase activity"/>
    <property type="evidence" value="ECO:0007669"/>
    <property type="project" value="InterPro"/>
</dbReference>
<organism evidence="1 2">
    <name type="scientific">Anaeromicropila populeti</name>
    <dbReference type="NCBI Taxonomy" id="37658"/>
    <lineage>
        <taxon>Bacteria</taxon>
        <taxon>Bacillati</taxon>
        <taxon>Bacillota</taxon>
        <taxon>Clostridia</taxon>
        <taxon>Lachnospirales</taxon>
        <taxon>Lachnospiraceae</taxon>
        <taxon>Anaeromicropila</taxon>
    </lineage>
</organism>
<dbReference type="STRING" id="37658.SAMN05661086_02004"/>
<dbReference type="InterPro" id="IPR037010">
    <property type="entry name" value="VitB12-dep_Met_synth_activ_sf"/>
</dbReference>
<dbReference type="Proteomes" id="UP000199659">
    <property type="component" value="Unassembled WGS sequence"/>
</dbReference>
<proteinExistence type="predicted"/>